<dbReference type="RefSeq" id="WP_275650157.1">
    <property type="nucleotide sequence ID" value="NZ_JARFVA010000004.1"/>
</dbReference>
<proteinExistence type="predicted"/>
<accession>A0ABT5XQN7</accession>
<evidence type="ECO:0000313" key="2">
    <source>
        <dbReference type="EMBL" id="MDF0708205.1"/>
    </source>
</evidence>
<gene>
    <name evidence="2" type="ORF">PY091_13330</name>
</gene>
<organism evidence="2 3">
    <name type="scientific">Flagellimonas okinawensis</name>
    <dbReference type="NCBI Taxonomy" id="3031324"/>
    <lineage>
        <taxon>Bacteria</taxon>
        <taxon>Pseudomonadati</taxon>
        <taxon>Bacteroidota</taxon>
        <taxon>Flavobacteriia</taxon>
        <taxon>Flavobacteriales</taxon>
        <taxon>Flavobacteriaceae</taxon>
        <taxon>Flagellimonas</taxon>
    </lineage>
</organism>
<feature type="transmembrane region" description="Helical" evidence="1">
    <location>
        <begin position="46"/>
        <end position="63"/>
    </location>
</feature>
<evidence type="ECO:0000256" key="1">
    <source>
        <dbReference type="SAM" id="Phobius"/>
    </source>
</evidence>
<name>A0ABT5XQN7_9FLAO</name>
<feature type="transmembrane region" description="Helical" evidence="1">
    <location>
        <begin position="262"/>
        <end position="278"/>
    </location>
</feature>
<dbReference type="Proteomes" id="UP001217083">
    <property type="component" value="Unassembled WGS sequence"/>
</dbReference>
<dbReference type="EMBL" id="JARFVA010000004">
    <property type="protein sequence ID" value="MDF0708205.1"/>
    <property type="molecule type" value="Genomic_DNA"/>
</dbReference>
<keyword evidence="3" id="KW-1185">Reference proteome</keyword>
<protein>
    <recommendedName>
        <fullName evidence="4">HTTM domain-containing protein</fullName>
    </recommendedName>
</protein>
<keyword evidence="1" id="KW-0472">Membrane</keyword>
<feature type="transmembrane region" description="Helical" evidence="1">
    <location>
        <begin position="134"/>
        <end position="153"/>
    </location>
</feature>
<evidence type="ECO:0000313" key="3">
    <source>
        <dbReference type="Proteomes" id="UP001217083"/>
    </source>
</evidence>
<feature type="transmembrane region" description="Helical" evidence="1">
    <location>
        <begin position="234"/>
        <end position="255"/>
    </location>
</feature>
<feature type="transmembrane region" description="Helical" evidence="1">
    <location>
        <begin position="94"/>
        <end position="113"/>
    </location>
</feature>
<keyword evidence="1" id="KW-1133">Transmembrane helix</keyword>
<keyword evidence="1" id="KW-0812">Transmembrane</keyword>
<sequence>MIGKNALERLNFLIGVKNNETYELSLTWINSMIPKEMLVNQSNFEFYYYLIIVCTITAVVGIFGRLSIFLLAFTAIMMNGMVEGIGIFDHNLSLPSQIYFILAFLPGTLSYSIDKWVMGKIWKKKDFVRADNKIIKMSTNVILLVVAFTYFTAGVSKLRYGGIEWLDGSTLSFYIQDKMMDYEEGKKQILMGRSVDENDFVWKGPYGLYSHTYGNYRTSPTNRAFNSWLGSNKFLMSTISILTVLLELAGFIVFVNPRLRNIFLVSVIIMHSVIGYTMGLSFSYYRVICVLLMDWKTVYADLASIYHMLKQRKTKLIYRLQGR</sequence>
<evidence type="ECO:0008006" key="4">
    <source>
        <dbReference type="Google" id="ProtNLM"/>
    </source>
</evidence>
<comment type="caution">
    <text evidence="2">The sequence shown here is derived from an EMBL/GenBank/DDBJ whole genome shotgun (WGS) entry which is preliminary data.</text>
</comment>
<reference evidence="2 3" key="1">
    <citation type="submission" date="2023-03" db="EMBL/GenBank/DDBJ databases">
        <title>Muricauda XX sp. nov. and Muricauda XXX sp. nov., two novel species isolated from Okinawa Trough.</title>
        <authorList>
            <person name="Cao W."/>
            <person name="Deng X."/>
        </authorList>
    </citation>
    <scope>NUCLEOTIDE SEQUENCE [LARGE SCALE GENOMIC DNA]</scope>
    <source>
        <strain evidence="2 3">81s02</strain>
    </source>
</reference>